<sequence length="453" mass="49173">MISDCTDVWEYGLWAPAVLLLSSVADAYPRPQQCLTIRRDLPPPASKMAALGISTVSSGWIGAWWLGFFGASIVAFVTALPVASFPKALPAETERNVPTDARGGNQKNTDSRSRFPAPAKRSFMNHIKRLFSNGTYVCLTLAAASESEVKVSEFLNEGWAVSVPSACGGALLGGYIISRLPVKSSTIVRFCAILSLVPWFTIFVFMHSCQSTQHAATTLTALRHKSARLTAKDLEEPCNAHCNCSDALYDPVCGTDNLTFHSPCVAGCSTVKHLPHTQTYEHCTCVNGPTVQASFDDEPPTHYMAKRDPCVADCSLIFVYAAAIFIALFFTFLLIVPALTAMLRSLEEDIKSTGIGINYVFIRLLGTIPGPILFGYLIDTSCLLWEDRCGRRGSCAIYENAVMGMNIFQFMISVKSASIVFFFCASIVSSDKRPEEDTRGTSSASSRTSAPAP</sequence>
<organism evidence="1 2">
    <name type="scientific">Ixodes persulcatus</name>
    <name type="common">Taiga tick</name>
    <dbReference type="NCBI Taxonomy" id="34615"/>
    <lineage>
        <taxon>Eukaryota</taxon>
        <taxon>Metazoa</taxon>
        <taxon>Ecdysozoa</taxon>
        <taxon>Arthropoda</taxon>
        <taxon>Chelicerata</taxon>
        <taxon>Arachnida</taxon>
        <taxon>Acari</taxon>
        <taxon>Parasitiformes</taxon>
        <taxon>Ixodida</taxon>
        <taxon>Ixodoidea</taxon>
        <taxon>Ixodidae</taxon>
        <taxon>Ixodinae</taxon>
        <taxon>Ixodes</taxon>
    </lineage>
</organism>
<evidence type="ECO:0000313" key="1">
    <source>
        <dbReference type="EMBL" id="KAG0418877.1"/>
    </source>
</evidence>
<proteinExistence type="predicted"/>
<protein>
    <submittedName>
        <fullName evidence="1">Uncharacterized protein</fullName>
    </submittedName>
</protein>
<reference evidence="1 2" key="1">
    <citation type="journal article" date="2020" name="Cell">
        <title>Large-Scale Comparative Analyses of Tick Genomes Elucidate Their Genetic Diversity and Vector Capacities.</title>
        <authorList>
            <consortium name="Tick Genome and Microbiome Consortium (TIGMIC)"/>
            <person name="Jia N."/>
            <person name="Wang J."/>
            <person name="Shi W."/>
            <person name="Du L."/>
            <person name="Sun Y."/>
            <person name="Zhan W."/>
            <person name="Jiang J.F."/>
            <person name="Wang Q."/>
            <person name="Zhang B."/>
            <person name="Ji P."/>
            <person name="Bell-Sakyi L."/>
            <person name="Cui X.M."/>
            <person name="Yuan T.T."/>
            <person name="Jiang B.G."/>
            <person name="Yang W.F."/>
            <person name="Lam T.T."/>
            <person name="Chang Q.C."/>
            <person name="Ding S.J."/>
            <person name="Wang X.J."/>
            <person name="Zhu J.G."/>
            <person name="Ruan X.D."/>
            <person name="Zhao L."/>
            <person name="Wei J.T."/>
            <person name="Ye R.Z."/>
            <person name="Que T.C."/>
            <person name="Du C.H."/>
            <person name="Zhou Y.H."/>
            <person name="Cheng J.X."/>
            <person name="Dai P.F."/>
            <person name="Guo W.B."/>
            <person name="Han X.H."/>
            <person name="Huang E.J."/>
            <person name="Li L.F."/>
            <person name="Wei W."/>
            <person name="Gao Y.C."/>
            <person name="Liu J.Z."/>
            <person name="Shao H.Z."/>
            <person name="Wang X."/>
            <person name="Wang C.C."/>
            <person name="Yang T.C."/>
            <person name="Huo Q.B."/>
            <person name="Li W."/>
            <person name="Chen H.Y."/>
            <person name="Chen S.E."/>
            <person name="Zhou L.G."/>
            <person name="Ni X.B."/>
            <person name="Tian J.H."/>
            <person name="Sheng Y."/>
            <person name="Liu T."/>
            <person name="Pan Y.S."/>
            <person name="Xia L.Y."/>
            <person name="Li J."/>
            <person name="Zhao F."/>
            <person name="Cao W.C."/>
        </authorList>
    </citation>
    <scope>NUCLEOTIDE SEQUENCE [LARGE SCALE GENOMIC DNA]</scope>
    <source>
        <strain evidence="1">Iper-2018</strain>
    </source>
</reference>
<name>A0AC60PH24_IXOPE</name>
<dbReference type="EMBL" id="JABSTQ010010691">
    <property type="protein sequence ID" value="KAG0418877.1"/>
    <property type="molecule type" value="Genomic_DNA"/>
</dbReference>
<evidence type="ECO:0000313" key="2">
    <source>
        <dbReference type="Proteomes" id="UP000805193"/>
    </source>
</evidence>
<keyword evidence="2" id="KW-1185">Reference proteome</keyword>
<comment type="caution">
    <text evidence="1">The sequence shown here is derived from an EMBL/GenBank/DDBJ whole genome shotgun (WGS) entry which is preliminary data.</text>
</comment>
<dbReference type="Proteomes" id="UP000805193">
    <property type="component" value="Unassembled WGS sequence"/>
</dbReference>
<accession>A0AC60PH24</accession>
<gene>
    <name evidence="1" type="ORF">HPB47_004529</name>
</gene>